<dbReference type="InterPro" id="IPR009531">
    <property type="entry name" value="DUF1150"/>
</dbReference>
<evidence type="ECO:0000313" key="2">
    <source>
        <dbReference type="Proteomes" id="UP001141619"/>
    </source>
</evidence>
<dbReference type="EMBL" id="JANWOI010000001">
    <property type="protein sequence ID" value="MDA5192994.1"/>
    <property type="molecule type" value="Genomic_DNA"/>
</dbReference>
<dbReference type="RefSeq" id="WP_274942694.1">
    <property type="nucleotide sequence ID" value="NZ_JANWOI010000001.1"/>
</dbReference>
<name>A0A9X3Z6J7_9PROT</name>
<comment type="caution">
    <text evidence="1">The sequence shown here is derived from an EMBL/GenBank/DDBJ whole genome shotgun (WGS) entry which is preliminary data.</text>
</comment>
<dbReference type="Proteomes" id="UP001141619">
    <property type="component" value="Unassembled WGS sequence"/>
</dbReference>
<reference evidence="1" key="1">
    <citation type="submission" date="2022-08" db="EMBL/GenBank/DDBJ databases">
        <authorList>
            <person name="Vandamme P."/>
            <person name="Hettiarachchi A."/>
            <person name="Peeters C."/>
            <person name="Cnockaert M."/>
            <person name="Carlier A."/>
        </authorList>
    </citation>
    <scope>NUCLEOTIDE SEQUENCE</scope>
    <source>
        <strain evidence="1">LMG 31809</strain>
    </source>
</reference>
<sequence>MHTNHEALKIMSPETFAHLGEGDLVYIKAVQRHGVPSFAVHAANGRELAVFESWEAALTTALENNMSPARLH</sequence>
<accession>A0A9X3Z6J7</accession>
<proteinExistence type="predicted"/>
<keyword evidence="2" id="KW-1185">Reference proteome</keyword>
<organism evidence="1 2">
    <name type="scientific">Govanella unica</name>
    <dbReference type="NCBI Taxonomy" id="2975056"/>
    <lineage>
        <taxon>Bacteria</taxon>
        <taxon>Pseudomonadati</taxon>
        <taxon>Pseudomonadota</taxon>
        <taxon>Alphaproteobacteria</taxon>
        <taxon>Emcibacterales</taxon>
        <taxon>Govanellaceae</taxon>
        <taxon>Govanella</taxon>
    </lineage>
</organism>
<dbReference type="AlphaFoldDB" id="A0A9X3Z6J7"/>
<reference evidence="1" key="2">
    <citation type="journal article" date="2023" name="Syst. Appl. Microbiol.">
        <title>Govania unica gen. nov., sp. nov., a rare biosphere bacterium that represents a novel family in the class Alphaproteobacteria.</title>
        <authorList>
            <person name="Vandamme P."/>
            <person name="Peeters C."/>
            <person name="Hettiarachchi A."/>
            <person name="Cnockaert M."/>
            <person name="Carlier A."/>
        </authorList>
    </citation>
    <scope>NUCLEOTIDE SEQUENCE</scope>
    <source>
        <strain evidence="1">LMG 31809</strain>
    </source>
</reference>
<gene>
    <name evidence="1" type="ORF">NYP16_03355</name>
</gene>
<protein>
    <submittedName>
        <fullName evidence="1">DUF1150 domain-containing protein</fullName>
    </submittedName>
</protein>
<evidence type="ECO:0000313" key="1">
    <source>
        <dbReference type="EMBL" id="MDA5192994.1"/>
    </source>
</evidence>
<dbReference type="Pfam" id="PF06620">
    <property type="entry name" value="DUF1150"/>
    <property type="match status" value="1"/>
</dbReference>